<dbReference type="PANTHER" id="PTHR46797">
    <property type="entry name" value="HTH-TYPE TRANSCRIPTIONAL REGULATOR"/>
    <property type="match status" value="1"/>
</dbReference>
<dbReference type="SUPFAM" id="SSF51182">
    <property type="entry name" value="RmlC-like cupins"/>
    <property type="match status" value="1"/>
</dbReference>
<dbReference type="GO" id="GO:0005829">
    <property type="term" value="C:cytosol"/>
    <property type="evidence" value="ECO:0007669"/>
    <property type="project" value="TreeGrafter"/>
</dbReference>
<evidence type="ECO:0000259" key="2">
    <source>
        <dbReference type="PROSITE" id="PS50943"/>
    </source>
</evidence>
<protein>
    <submittedName>
        <fullName evidence="3">DNA-binding XRE family transcriptional regulator</fullName>
    </submittedName>
</protein>
<dbReference type="InterPro" id="IPR010982">
    <property type="entry name" value="Lambda_DNA-bd_dom_sf"/>
</dbReference>
<feature type="domain" description="HTH cro/C1-type" evidence="2">
    <location>
        <begin position="6"/>
        <end position="60"/>
    </location>
</feature>
<dbReference type="Gene3D" id="1.10.260.40">
    <property type="entry name" value="lambda repressor-like DNA-binding domains"/>
    <property type="match status" value="1"/>
</dbReference>
<dbReference type="RefSeq" id="WP_132125693.1">
    <property type="nucleotide sequence ID" value="NZ_SLWS01000017.1"/>
</dbReference>
<dbReference type="SMART" id="SM00530">
    <property type="entry name" value="HTH_XRE"/>
    <property type="match status" value="1"/>
</dbReference>
<evidence type="ECO:0000313" key="3">
    <source>
        <dbReference type="EMBL" id="TCO47403.1"/>
    </source>
</evidence>
<dbReference type="CDD" id="cd02209">
    <property type="entry name" value="cupin_XRE_C"/>
    <property type="match status" value="1"/>
</dbReference>
<evidence type="ECO:0000313" key="4">
    <source>
        <dbReference type="Proteomes" id="UP000295680"/>
    </source>
</evidence>
<dbReference type="Gene3D" id="2.60.120.10">
    <property type="entry name" value="Jelly Rolls"/>
    <property type="match status" value="1"/>
</dbReference>
<organism evidence="3 4">
    <name type="scientific">Actinocrispum wychmicini</name>
    <dbReference type="NCBI Taxonomy" id="1213861"/>
    <lineage>
        <taxon>Bacteria</taxon>
        <taxon>Bacillati</taxon>
        <taxon>Actinomycetota</taxon>
        <taxon>Actinomycetes</taxon>
        <taxon>Pseudonocardiales</taxon>
        <taxon>Pseudonocardiaceae</taxon>
        <taxon>Actinocrispum</taxon>
    </lineage>
</organism>
<dbReference type="CDD" id="cd00093">
    <property type="entry name" value="HTH_XRE"/>
    <property type="match status" value="1"/>
</dbReference>
<dbReference type="InterPro" id="IPR050807">
    <property type="entry name" value="TransReg_Diox_bact_type"/>
</dbReference>
<name>A0A4R2IQ69_9PSEU</name>
<dbReference type="InterPro" id="IPR001387">
    <property type="entry name" value="Cro/C1-type_HTH"/>
</dbReference>
<gene>
    <name evidence="3" type="ORF">EV192_117143</name>
</gene>
<dbReference type="InterPro" id="IPR014710">
    <property type="entry name" value="RmlC-like_jellyroll"/>
</dbReference>
<dbReference type="InterPro" id="IPR013096">
    <property type="entry name" value="Cupin_2"/>
</dbReference>
<dbReference type="PANTHER" id="PTHR46797:SF1">
    <property type="entry name" value="METHYLPHOSPHONATE SYNTHASE"/>
    <property type="match status" value="1"/>
</dbReference>
<dbReference type="GO" id="GO:0003700">
    <property type="term" value="F:DNA-binding transcription factor activity"/>
    <property type="evidence" value="ECO:0007669"/>
    <property type="project" value="TreeGrafter"/>
</dbReference>
<dbReference type="PROSITE" id="PS50943">
    <property type="entry name" value="HTH_CROC1"/>
    <property type="match status" value="1"/>
</dbReference>
<dbReference type="Pfam" id="PF07883">
    <property type="entry name" value="Cupin_2"/>
    <property type="match status" value="1"/>
</dbReference>
<keyword evidence="1 3" id="KW-0238">DNA-binding</keyword>
<dbReference type="EMBL" id="SLWS01000017">
    <property type="protein sequence ID" value="TCO47403.1"/>
    <property type="molecule type" value="Genomic_DNA"/>
</dbReference>
<evidence type="ECO:0000256" key="1">
    <source>
        <dbReference type="ARBA" id="ARBA00023125"/>
    </source>
</evidence>
<dbReference type="GO" id="GO:0003677">
    <property type="term" value="F:DNA binding"/>
    <property type="evidence" value="ECO:0007669"/>
    <property type="project" value="UniProtKB-KW"/>
</dbReference>
<dbReference type="Pfam" id="PF01381">
    <property type="entry name" value="HTH_3"/>
    <property type="match status" value="1"/>
</dbReference>
<dbReference type="SUPFAM" id="SSF47413">
    <property type="entry name" value="lambda repressor-like DNA-binding domains"/>
    <property type="match status" value="1"/>
</dbReference>
<proteinExistence type="predicted"/>
<reference evidence="3 4" key="1">
    <citation type="submission" date="2019-03" db="EMBL/GenBank/DDBJ databases">
        <title>Genomic Encyclopedia of Type Strains, Phase IV (KMG-IV): sequencing the most valuable type-strain genomes for metagenomic binning, comparative biology and taxonomic classification.</title>
        <authorList>
            <person name="Goeker M."/>
        </authorList>
    </citation>
    <scope>NUCLEOTIDE SEQUENCE [LARGE SCALE GENOMIC DNA]</scope>
    <source>
        <strain evidence="3 4">DSM 45934</strain>
    </source>
</reference>
<keyword evidence="4" id="KW-1185">Reference proteome</keyword>
<dbReference type="Proteomes" id="UP000295680">
    <property type="component" value="Unassembled WGS sequence"/>
</dbReference>
<accession>A0A4R2IQ69</accession>
<dbReference type="OrthoDB" id="5114244at2"/>
<comment type="caution">
    <text evidence="3">The sequence shown here is derived from an EMBL/GenBank/DDBJ whole genome shotgun (WGS) entry which is preliminary data.</text>
</comment>
<sequence length="178" mass="19502">MIGERIRELRTAKSMTATELAKAADVSVGMISQVERGITDPSLETVRRIARVLDTPVFSLFQDVDAEPVAVVRRDRRMDIRSPQGGIVYQRVSSGAGKIEVLEGLLEPGAASSDTGWSHPSDECVVVLTGRLVVEVDGTRYDLKTGDSATFDSRNPHRYLNETSKPVRFLLAVTPPSY</sequence>
<dbReference type="InterPro" id="IPR011051">
    <property type="entry name" value="RmlC_Cupin_sf"/>
</dbReference>
<dbReference type="AlphaFoldDB" id="A0A4R2IQ69"/>